<dbReference type="EC" id="2.4.-.-" evidence="3"/>
<evidence type="ECO:0000259" key="2">
    <source>
        <dbReference type="Pfam" id="PF17994"/>
    </source>
</evidence>
<sequence>MQVISRVQFPKTLEASDVCIKLETDKLIDFYAGNNKIILHSGSKISFNTYFNSIYEKFYTKYTSLKSLYYLLKLEGDFEICAYRETYEASEKKLIYQQTEKGCQVSDYVKVVLPELKENEQAGRMYLEITCLSLQGLFIEGLVVTDQEKQRDVSLAIISCTFKKEAYIKNTVHTILQDSFLQNKKFNIFVVDNGITLNESEFLDERVQLISNRNVGGSGGFTRGLISALEQGVYTHFLFMDDDIELDSEAIYRLFSLYEYAQQDFAVAGSMLDLYKKHILYEAGALYNTYLNEERNFQYHPFSIHLLKHNFELKKTTSLNFLLVEDKIDYGAFWFFSFSKEVVEKIGLPLPFFIKVDDIEFGVRISQNFENGIVAFPSIAVWHEPFYMKRPVWDVYYWFRNHLISNSIHGSPKYFRAVKSLTHGIIYNLLKFDYNSALMLAKSFEHYIEGPNFIRNNDPEILHSQIVQQSKSHKSQTVIASNTLNKEDYQFTKIGKFKKLLSLVTLNGHFLPKSLISEESTMIRERYIAMVKDGSQSQILRTHRHEERDSVCKAFAKKRIIFVQEPIPSSYENEIDKKAAMNILYSWIKSIIKGRLIWAKLTTEWKQSAKDLTSIEFWKYYLEHQK</sequence>
<dbReference type="InterPro" id="IPR001173">
    <property type="entry name" value="Glyco_trans_2-like"/>
</dbReference>
<dbReference type="GO" id="GO:0016757">
    <property type="term" value="F:glycosyltransferase activity"/>
    <property type="evidence" value="ECO:0007669"/>
    <property type="project" value="UniProtKB-KW"/>
</dbReference>
<dbReference type="Pfam" id="PF17994">
    <property type="entry name" value="Glft2_N"/>
    <property type="match status" value="1"/>
</dbReference>
<dbReference type="InterPro" id="IPR029044">
    <property type="entry name" value="Nucleotide-diphossugar_trans"/>
</dbReference>
<feature type="domain" description="Galactofuranosyltransferase GlfT2 N-terminal" evidence="2">
    <location>
        <begin position="5"/>
        <end position="131"/>
    </location>
</feature>
<dbReference type="SUPFAM" id="SSF53448">
    <property type="entry name" value="Nucleotide-diphospho-sugar transferases"/>
    <property type="match status" value="1"/>
</dbReference>
<accession>A0AAP5I2P6</accession>
<gene>
    <name evidence="3" type="ORF">G7B40_003225</name>
</gene>
<name>A0AAP5I2P6_9CYAN</name>
<dbReference type="Gene3D" id="3.90.550.60">
    <property type="match status" value="1"/>
</dbReference>
<dbReference type="Proteomes" id="UP000667802">
    <property type="component" value="Unassembled WGS sequence"/>
</dbReference>
<feature type="domain" description="Glycosyltransferase 2-like" evidence="1">
    <location>
        <begin position="157"/>
        <end position="279"/>
    </location>
</feature>
<keyword evidence="4" id="KW-1185">Reference proteome</keyword>
<dbReference type="AlphaFoldDB" id="A0AAP5I2P6"/>
<evidence type="ECO:0000313" key="4">
    <source>
        <dbReference type="Proteomes" id="UP000667802"/>
    </source>
</evidence>
<dbReference type="Pfam" id="PF00535">
    <property type="entry name" value="Glycos_transf_2"/>
    <property type="match status" value="1"/>
</dbReference>
<comment type="caution">
    <text evidence="3">The sequence shown here is derived from an EMBL/GenBank/DDBJ whole genome shotgun (WGS) entry which is preliminary data.</text>
</comment>
<organism evidence="3 4">
    <name type="scientific">Aetokthonos hydrillicola Thurmond2011</name>
    <dbReference type="NCBI Taxonomy" id="2712845"/>
    <lineage>
        <taxon>Bacteria</taxon>
        <taxon>Bacillati</taxon>
        <taxon>Cyanobacteriota</taxon>
        <taxon>Cyanophyceae</taxon>
        <taxon>Nostocales</taxon>
        <taxon>Hapalosiphonaceae</taxon>
        <taxon>Aetokthonos</taxon>
    </lineage>
</organism>
<evidence type="ECO:0000259" key="1">
    <source>
        <dbReference type="Pfam" id="PF00535"/>
    </source>
</evidence>
<reference evidence="4" key="1">
    <citation type="journal article" date="2021" name="Science">
        <title>Hunting the eagle killer: A cyanobacterial neurotoxin causes vacuolar myelinopathy.</title>
        <authorList>
            <person name="Breinlinger S."/>
            <person name="Phillips T.J."/>
            <person name="Haram B.N."/>
            <person name="Mares J."/>
            <person name="Martinez Yerena J.A."/>
            <person name="Hrouzek P."/>
            <person name="Sobotka R."/>
            <person name="Henderson W.M."/>
            <person name="Schmieder P."/>
            <person name="Williams S.M."/>
            <person name="Lauderdale J.D."/>
            <person name="Wilde H.D."/>
            <person name="Gerrin W."/>
            <person name="Kust A."/>
            <person name="Washington J.W."/>
            <person name="Wagner C."/>
            <person name="Geier B."/>
            <person name="Liebeke M."/>
            <person name="Enke H."/>
            <person name="Niedermeyer T.H.J."/>
            <person name="Wilde S.B."/>
        </authorList>
    </citation>
    <scope>NUCLEOTIDE SEQUENCE [LARGE SCALE GENOMIC DNA]</scope>
    <source>
        <strain evidence="4">Thurmond2011</strain>
    </source>
</reference>
<dbReference type="RefSeq" id="WP_208339788.1">
    <property type="nucleotide sequence ID" value="NZ_CAWQFN010000570.1"/>
</dbReference>
<protein>
    <submittedName>
        <fullName evidence="3">Glycosyltransferase</fullName>
        <ecNumber evidence="3">2.4.-.-</ecNumber>
    </submittedName>
</protein>
<keyword evidence="3" id="KW-0808">Transferase</keyword>
<dbReference type="InterPro" id="IPR040492">
    <property type="entry name" value="GlfT2_N"/>
</dbReference>
<keyword evidence="3" id="KW-0328">Glycosyltransferase</keyword>
<evidence type="ECO:0000313" key="3">
    <source>
        <dbReference type="EMBL" id="MDR9893596.1"/>
    </source>
</evidence>
<dbReference type="EMBL" id="JAALHA020000001">
    <property type="protein sequence ID" value="MDR9893596.1"/>
    <property type="molecule type" value="Genomic_DNA"/>
</dbReference>
<proteinExistence type="predicted"/>